<evidence type="ECO:0000313" key="1">
    <source>
        <dbReference type="EMBL" id="EXZ31064.1"/>
    </source>
</evidence>
<gene>
    <name evidence="1" type="ORF">M136_5177</name>
</gene>
<protein>
    <submittedName>
        <fullName evidence="1">Uncharacterized protein</fullName>
    </submittedName>
</protein>
<organism evidence="1 2">
    <name type="scientific">Bacteroides fragilis str. S36L11</name>
    <dbReference type="NCBI Taxonomy" id="1339327"/>
    <lineage>
        <taxon>Bacteria</taxon>
        <taxon>Pseudomonadati</taxon>
        <taxon>Bacteroidota</taxon>
        <taxon>Bacteroidia</taxon>
        <taxon>Bacteroidales</taxon>
        <taxon>Bacteroidaceae</taxon>
        <taxon>Bacteroides</taxon>
    </lineage>
</organism>
<accession>A0A015Z889</accession>
<dbReference type="EMBL" id="JGDJ01000087">
    <property type="protein sequence ID" value="EXZ31064.1"/>
    <property type="molecule type" value="Genomic_DNA"/>
</dbReference>
<dbReference type="PATRIC" id="fig|1339327.3.peg.416"/>
<sequence>MINKMNLINTLPLIKNNQSCIAFPYFHTINKQVTIYYN</sequence>
<name>A0A015Z889_BACFG</name>
<dbReference type="Proteomes" id="UP000022082">
    <property type="component" value="Unassembled WGS sequence"/>
</dbReference>
<comment type="caution">
    <text evidence="1">The sequence shown here is derived from an EMBL/GenBank/DDBJ whole genome shotgun (WGS) entry which is preliminary data.</text>
</comment>
<evidence type="ECO:0000313" key="2">
    <source>
        <dbReference type="Proteomes" id="UP000022082"/>
    </source>
</evidence>
<dbReference type="AlphaFoldDB" id="A0A015Z889"/>
<reference evidence="1 2" key="1">
    <citation type="submission" date="2014-02" db="EMBL/GenBank/DDBJ databases">
        <authorList>
            <person name="Sears C."/>
            <person name="Carroll K."/>
            <person name="Sack B.R."/>
            <person name="Qadri F."/>
            <person name="Myers L.L."/>
            <person name="Chung G.-T."/>
            <person name="Escheverria P."/>
            <person name="Fraser C.M."/>
            <person name="Sadzewicz L."/>
            <person name="Shefchek K.A."/>
            <person name="Tallon L."/>
            <person name="Das S.P."/>
            <person name="Daugherty S."/>
            <person name="Mongodin E.F."/>
        </authorList>
    </citation>
    <scope>NUCLEOTIDE SEQUENCE [LARGE SCALE GENOMIC DNA]</scope>
    <source>
        <strain evidence="1 2">S36L11</strain>
    </source>
</reference>
<proteinExistence type="predicted"/>